<proteinExistence type="predicted"/>
<reference evidence="1 2" key="1">
    <citation type="submission" date="2019-11" db="EMBL/GenBank/DDBJ databases">
        <title>Whole genome sequence of Oryza granulata.</title>
        <authorList>
            <person name="Li W."/>
        </authorList>
    </citation>
    <scope>NUCLEOTIDE SEQUENCE [LARGE SCALE GENOMIC DNA]</scope>
    <source>
        <strain evidence="2">cv. Menghai</strain>
        <tissue evidence="1">Leaf</tissue>
    </source>
</reference>
<dbReference type="AlphaFoldDB" id="A0A6G1EMJ1"/>
<dbReference type="EMBL" id="SPHZ02000003">
    <property type="protein sequence ID" value="KAF0925850.1"/>
    <property type="molecule type" value="Genomic_DNA"/>
</dbReference>
<accession>A0A6G1EMJ1</accession>
<keyword evidence="2" id="KW-1185">Reference proteome</keyword>
<evidence type="ECO:0000313" key="2">
    <source>
        <dbReference type="Proteomes" id="UP000479710"/>
    </source>
</evidence>
<comment type="caution">
    <text evidence="1">The sequence shown here is derived from an EMBL/GenBank/DDBJ whole genome shotgun (WGS) entry which is preliminary data.</text>
</comment>
<protein>
    <submittedName>
        <fullName evidence="1">Uncharacterized protein</fullName>
    </submittedName>
</protein>
<evidence type="ECO:0000313" key="1">
    <source>
        <dbReference type="EMBL" id="KAF0925850.1"/>
    </source>
</evidence>
<name>A0A6G1EMJ1_9ORYZ</name>
<dbReference type="Proteomes" id="UP000479710">
    <property type="component" value="Unassembled WGS sequence"/>
</dbReference>
<sequence>MVLSVKAVFALRDRMSMRSIGLTHDRCGRLNSICLACVTYWSNLYPKIVLYTVDIVTGAAG</sequence>
<organism evidence="1 2">
    <name type="scientific">Oryza meyeriana var. granulata</name>
    <dbReference type="NCBI Taxonomy" id="110450"/>
    <lineage>
        <taxon>Eukaryota</taxon>
        <taxon>Viridiplantae</taxon>
        <taxon>Streptophyta</taxon>
        <taxon>Embryophyta</taxon>
        <taxon>Tracheophyta</taxon>
        <taxon>Spermatophyta</taxon>
        <taxon>Magnoliopsida</taxon>
        <taxon>Liliopsida</taxon>
        <taxon>Poales</taxon>
        <taxon>Poaceae</taxon>
        <taxon>BOP clade</taxon>
        <taxon>Oryzoideae</taxon>
        <taxon>Oryzeae</taxon>
        <taxon>Oryzinae</taxon>
        <taxon>Oryza</taxon>
        <taxon>Oryza meyeriana</taxon>
    </lineage>
</organism>
<gene>
    <name evidence="1" type="ORF">E2562_018489</name>
</gene>